<dbReference type="KEGG" id="cnk:EG343_24850"/>
<dbReference type="Pfam" id="PF12833">
    <property type="entry name" value="HTH_18"/>
    <property type="match status" value="1"/>
</dbReference>
<dbReference type="Gene3D" id="1.10.10.60">
    <property type="entry name" value="Homeodomain-like"/>
    <property type="match status" value="1"/>
</dbReference>
<evidence type="ECO:0000313" key="5">
    <source>
        <dbReference type="EMBL" id="AZA93602.1"/>
    </source>
</evidence>
<dbReference type="SUPFAM" id="SSF51215">
    <property type="entry name" value="Regulatory protein AraC"/>
    <property type="match status" value="1"/>
</dbReference>
<dbReference type="SMART" id="SM00342">
    <property type="entry name" value="HTH_ARAC"/>
    <property type="match status" value="1"/>
</dbReference>
<evidence type="ECO:0000256" key="3">
    <source>
        <dbReference type="ARBA" id="ARBA00023163"/>
    </source>
</evidence>
<evidence type="ECO:0000256" key="2">
    <source>
        <dbReference type="ARBA" id="ARBA00023125"/>
    </source>
</evidence>
<name>A0AAD1DSK0_CHRNA</name>
<dbReference type="EMBL" id="CP033923">
    <property type="protein sequence ID" value="AZA93602.1"/>
    <property type="molecule type" value="Genomic_DNA"/>
</dbReference>
<dbReference type="GO" id="GO:0043565">
    <property type="term" value="F:sequence-specific DNA binding"/>
    <property type="evidence" value="ECO:0007669"/>
    <property type="project" value="InterPro"/>
</dbReference>
<keyword evidence="3" id="KW-0804">Transcription</keyword>
<feature type="domain" description="HTH araC/xylS-type" evidence="4">
    <location>
        <begin position="177"/>
        <end position="274"/>
    </location>
</feature>
<protein>
    <submittedName>
        <fullName evidence="5">AraC family transcriptional regulator</fullName>
    </submittedName>
</protein>
<evidence type="ECO:0000313" key="6">
    <source>
        <dbReference type="Proteomes" id="UP000278288"/>
    </source>
</evidence>
<accession>A0AAD1DSK0</accession>
<sequence>MVEKNTYAIKIADHQIGYSPINQINDLNEKASNTDFLIVLFSEGSGMHYIDGIGYPISKRQLHFLFPGQQHYFETNNDTIAQKITISKMLFEEYSCIEELYYIKNNFCPVFKLNDVIFNFIQQEIEGIKRDINLIEIDFAFRLILFRRLDILSSIIKHQAGQYFENEYYTGLNPTIKKLWVLINQHCSIQKNVSWYAYQLCVTPNYLNILCKRILNINASEIISQKIFYEAKQQLRLTNKNIKEIAFDLGFSCPSSFTSFFKKKSGLTPVKYRS</sequence>
<dbReference type="InterPro" id="IPR037923">
    <property type="entry name" value="HTH-like"/>
</dbReference>
<reference evidence="5 6" key="1">
    <citation type="submission" date="2018-11" db="EMBL/GenBank/DDBJ databases">
        <title>Proposal to divide the Flavobacteriaceae and reorganize its genera based on Amino Acid Identity values calculated from whole genome sequences.</title>
        <authorList>
            <person name="Nicholson A.C."/>
            <person name="Gulvik C.A."/>
            <person name="Whitney A.M."/>
            <person name="Humrighouse B.W."/>
            <person name="Bell M."/>
            <person name="Holmes B."/>
            <person name="Steigerwalt A.G."/>
            <person name="Villarma A."/>
            <person name="Sheth M."/>
            <person name="Batra D."/>
            <person name="Pryor J."/>
            <person name="Bernardet J.-F."/>
            <person name="Hugo C."/>
            <person name="Kampfer P."/>
            <person name="Newman J."/>
            <person name="McQuiston J.R."/>
        </authorList>
    </citation>
    <scope>NUCLEOTIDE SEQUENCE [LARGE SCALE GENOMIC DNA]</scope>
    <source>
        <strain evidence="5 6">G0041</strain>
    </source>
</reference>
<keyword evidence="1" id="KW-0805">Transcription regulation</keyword>
<evidence type="ECO:0000259" key="4">
    <source>
        <dbReference type="PROSITE" id="PS01124"/>
    </source>
</evidence>
<proteinExistence type="predicted"/>
<evidence type="ECO:0000256" key="1">
    <source>
        <dbReference type="ARBA" id="ARBA00023015"/>
    </source>
</evidence>
<dbReference type="PANTHER" id="PTHR43280">
    <property type="entry name" value="ARAC-FAMILY TRANSCRIPTIONAL REGULATOR"/>
    <property type="match status" value="1"/>
</dbReference>
<dbReference type="PROSITE" id="PS01124">
    <property type="entry name" value="HTH_ARAC_FAMILY_2"/>
    <property type="match status" value="1"/>
</dbReference>
<dbReference type="InterPro" id="IPR009057">
    <property type="entry name" value="Homeodomain-like_sf"/>
</dbReference>
<dbReference type="PRINTS" id="PR00032">
    <property type="entry name" value="HTHARAC"/>
</dbReference>
<dbReference type="Proteomes" id="UP000278288">
    <property type="component" value="Chromosome"/>
</dbReference>
<keyword evidence="6" id="KW-1185">Reference proteome</keyword>
<organism evidence="5 6">
    <name type="scientific">Chryseobacterium nakagawai</name>
    <dbReference type="NCBI Taxonomy" id="1241982"/>
    <lineage>
        <taxon>Bacteria</taxon>
        <taxon>Pseudomonadati</taxon>
        <taxon>Bacteroidota</taxon>
        <taxon>Flavobacteriia</taxon>
        <taxon>Flavobacteriales</taxon>
        <taxon>Weeksellaceae</taxon>
        <taxon>Chryseobacterium group</taxon>
        <taxon>Chryseobacterium</taxon>
    </lineage>
</organism>
<dbReference type="InterPro" id="IPR020449">
    <property type="entry name" value="Tscrpt_reg_AraC-type_HTH"/>
</dbReference>
<dbReference type="PANTHER" id="PTHR43280:SF32">
    <property type="entry name" value="TRANSCRIPTIONAL REGULATORY PROTEIN"/>
    <property type="match status" value="1"/>
</dbReference>
<dbReference type="SUPFAM" id="SSF46689">
    <property type="entry name" value="Homeodomain-like"/>
    <property type="match status" value="1"/>
</dbReference>
<dbReference type="InterPro" id="IPR018060">
    <property type="entry name" value="HTH_AraC"/>
</dbReference>
<dbReference type="AlphaFoldDB" id="A0AAD1DSK0"/>
<dbReference type="GO" id="GO:0003700">
    <property type="term" value="F:DNA-binding transcription factor activity"/>
    <property type="evidence" value="ECO:0007669"/>
    <property type="project" value="InterPro"/>
</dbReference>
<gene>
    <name evidence="5" type="ORF">EG343_24850</name>
</gene>
<keyword evidence="2" id="KW-0238">DNA-binding</keyword>